<dbReference type="Proteomes" id="UP001186944">
    <property type="component" value="Unassembled WGS sequence"/>
</dbReference>
<evidence type="ECO:0000313" key="1">
    <source>
        <dbReference type="EMBL" id="KAK3084441.1"/>
    </source>
</evidence>
<dbReference type="InterPro" id="IPR011042">
    <property type="entry name" value="6-blade_b-propeller_TolB-like"/>
</dbReference>
<name>A0AA89BJB9_PINIB</name>
<dbReference type="SUPFAM" id="SSF63829">
    <property type="entry name" value="Calcium-dependent phosphotriesterase"/>
    <property type="match status" value="1"/>
</dbReference>
<comment type="caution">
    <text evidence="1">The sequence shown here is derived from an EMBL/GenBank/DDBJ whole genome shotgun (WGS) entry which is preliminary data.</text>
</comment>
<dbReference type="AlphaFoldDB" id="A0AA89BJB9"/>
<evidence type="ECO:0000313" key="2">
    <source>
        <dbReference type="Proteomes" id="UP001186944"/>
    </source>
</evidence>
<proteinExistence type="predicted"/>
<accession>A0AA89BJB9</accession>
<organism evidence="1 2">
    <name type="scientific">Pinctada imbricata</name>
    <name type="common">Atlantic pearl-oyster</name>
    <name type="synonym">Pinctada martensii</name>
    <dbReference type="NCBI Taxonomy" id="66713"/>
    <lineage>
        <taxon>Eukaryota</taxon>
        <taxon>Metazoa</taxon>
        <taxon>Spiralia</taxon>
        <taxon>Lophotrochozoa</taxon>
        <taxon>Mollusca</taxon>
        <taxon>Bivalvia</taxon>
        <taxon>Autobranchia</taxon>
        <taxon>Pteriomorphia</taxon>
        <taxon>Pterioida</taxon>
        <taxon>Pterioidea</taxon>
        <taxon>Pteriidae</taxon>
        <taxon>Pinctada</taxon>
    </lineage>
</organism>
<dbReference type="Gene3D" id="2.120.10.30">
    <property type="entry name" value="TolB, C-terminal domain"/>
    <property type="match status" value="1"/>
</dbReference>
<reference evidence="1" key="1">
    <citation type="submission" date="2019-08" db="EMBL/GenBank/DDBJ databases">
        <title>The improved chromosome-level genome for the pearl oyster Pinctada fucata martensii using PacBio sequencing and Hi-C.</title>
        <authorList>
            <person name="Zheng Z."/>
        </authorList>
    </citation>
    <scope>NUCLEOTIDE SEQUENCE</scope>
    <source>
        <strain evidence="1">ZZ-2019</strain>
        <tissue evidence="1">Adductor muscle</tissue>
    </source>
</reference>
<sequence>MSEYKDAVAKNSLPALRNISKGKLSLPEIGSKLELPDPPKFVDGYLQSIVENLRKLIISPSSLMSKQLKITTPTVVSKLKCPLDGYSRICITKEGDVWLGGHKSRKLVMVDIKGQVIRRMKMKNRTAALAVMDSGDVILSPHGDDSKSVSKLMKYGREQRVFDSSPSASFGVSVTSDQKILICTVDGRVVRINDNGTNAKEIYKGSRNYSTIHAVENANGNTYISNRTNHAVVIVSRDGLVLSTITQTRDGRKLQKPKGLVMDKMHNILCADTDADCVYIIDQNQEMRELVGPSHGIESPQWLAVDNNENLWIAQENGNVHVVKYLSA</sequence>
<gene>
    <name evidence="1" type="ORF">FSP39_013589</name>
</gene>
<evidence type="ECO:0008006" key="3">
    <source>
        <dbReference type="Google" id="ProtNLM"/>
    </source>
</evidence>
<protein>
    <recommendedName>
        <fullName evidence="3">Tripartite motif-containing protein 2</fullName>
    </recommendedName>
</protein>
<dbReference type="EMBL" id="VSWD01000013">
    <property type="protein sequence ID" value="KAK3084441.1"/>
    <property type="molecule type" value="Genomic_DNA"/>
</dbReference>
<keyword evidence="2" id="KW-1185">Reference proteome</keyword>